<dbReference type="Proteomes" id="UP000193922">
    <property type="component" value="Unassembled WGS sequence"/>
</dbReference>
<dbReference type="GeneID" id="63807506"/>
<accession>A0A1Y1W3Y1</accession>
<evidence type="ECO:0000256" key="1">
    <source>
        <dbReference type="SAM" id="Phobius"/>
    </source>
</evidence>
<protein>
    <submittedName>
        <fullName evidence="2">Uncharacterized protein</fullName>
    </submittedName>
</protein>
<dbReference type="RefSeq" id="XP_040741730.1">
    <property type="nucleotide sequence ID" value="XM_040890858.1"/>
</dbReference>
<evidence type="ECO:0000313" key="2">
    <source>
        <dbReference type="EMBL" id="ORX67884.1"/>
    </source>
</evidence>
<organism evidence="2 3">
    <name type="scientific">Linderina pennispora</name>
    <dbReference type="NCBI Taxonomy" id="61395"/>
    <lineage>
        <taxon>Eukaryota</taxon>
        <taxon>Fungi</taxon>
        <taxon>Fungi incertae sedis</taxon>
        <taxon>Zoopagomycota</taxon>
        <taxon>Kickxellomycotina</taxon>
        <taxon>Kickxellomycetes</taxon>
        <taxon>Kickxellales</taxon>
        <taxon>Kickxellaceae</taxon>
        <taxon>Linderina</taxon>
    </lineage>
</organism>
<evidence type="ECO:0000313" key="3">
    <source>
        <dbReference type="Proteomes" id="UP000193922"/>
    </source>
</evidence>
<dbReference type="EMBL" id="MCFD01000011">
    <property type="protein sequence ID" value="ORX67884.1"/>
    <property type="molecule type" value="Genomic_DNA"/>
</dbReference>
<comment type="caution">
    <text evidence="2">The sequence shown here is derived from an EMBL/GenBank/DDBJ whole genome shotgun (WGS) entry which is preliminary data.</text>
</comment>
<proteinExistence type="predicted"/>
<reference evidence="2 3" key="1">
    <citation type="submission" date="2016-07" db="EMBL/GenBank/DDBJ databases">
        <title>Pervasive Adenine N6-methylation of Active Genes in Fungi.</title>
        <authorList>
            <consortium name="DOE Joint Genome Institute"/>
            <person name="Mondo S.J."/>
            <person name="Dannebaum R.O."/>
            <person name="Kuo R.C."/>
            <person name="Labutti K."/>
            <person name="Haridas S."/>
            <person name="Kuo A."/>
            <person name="Salamov A."/>
            <person name="Ahrendt S.R."/>
            <person name="Lipzen A."/>
            <person name="Sullivan W."/>
            <person name="Andreopoulos W.B."/>
            <person name="Clum A."/>
            <person name="Lindquist E."/>
            <person name="Daum C."/>
            <person name="Ramamoorthy G.K."/>
            <person name="Gryganskyi A."/>
            <person name="Culley D."/>
            <person name="Magnuson J.K."/>
            <person name="James T.Y."/>
            <person name="O'Malley M.A."/>
            <person name="Stajich J.E."/>
            <person name="Spatafora J.W."/>
            <person name="Visel A."/>
            <person name="Grigoriev I.V."/>
        </authorList>
    </citation>
    <scope>NUCLEOTIDE SEQUENCE [LARGE SCALE GENOMIC DNA]</scope>
    <source>
        <strain evidence="2 3">ATCC 12442</strain>
    </source>
</reference>
<name>A0A1Y1W3Y1_9FUNG</name>
<keyword evidence="1" id="KW-1133">Transmembrane helix</keyword>
<keyword evidence="3" id="KW-1185">Reference proteome</keyword>
<sequence>MAIWDVPAQSLVAIHMLMEGAARGQPHIAWTSRMQRVEAALTCHSTEPTKRSAQWGRGFLSISPTLVLLLLPGDAQLTATTDCAWHKNALVVCPSAKRSSWLAILASMWCRRPVSPPTLRDRRAPHSRSRTIIDCLLLFLQFSVSVTAISLLSAKIFILLSP</sequence>
<keyword evidence="1" id="KW-0812">Transmembrane</keyword>
<keyword evidence="1" id="KW-0472">Membrane</keyword>
<feature type="transmembrane region" description="Helical" evidence="1">
    <location>
        <begin position="132"/>
        <end position="160"/>
    </location>
</feature>
<gene>
    <name evidence="2" type="ORF">DL89DRAFT_302799</name>
</gene>
<dbReference type="AlphaFoldDB" id="A0A1Y1W3Y1"/>